<proteinExistence type="predicted"/>
<gene>
    <name evidence="4" type="ORF">EJ08DRAFT_692444</name>
</gene>
<evidence type="ECO:0000259" key="2">
    <source>
        <dbReference type="Pfam" id="PF14612"/>
    </source>
</evidence>
<dbReference type="InterPro" id="IPR032742">
    <property type="entry name" value="Iec3_N"/>
</dbReference>
<reference evidence="4" key="1">
    <citation type="journal article" date="2020" name="Stud. Mycol.">
        <title>101 Dothideomycetes genomes: a test case for predicting lifestyles and emergence of pathogens.</title>
        <authorList>
            <person name="Haridas S."/>
            <person name="Albert R."/>
            <person name="Binder M."/>
            <person name="Bloem J."/>
            <person name="Labutti K."/>
            <person name="Salamov A."/>
            <person name="Andreopoulos B."/>
            <person name="Baker S."/>
            <person name="Barry K."/>
            <person name="Bills G."/>
            <person name="Bluhm B."/>
            <person name="Cannon C."/>
            <person name="Castanera R."/>
            <person name="Culley D."/>
            <person name="Daum C."/>
            <person name="Ezra D."/>
            <person name="Gonzalez J."/>
            <person name="Henrissat B."/>
            <person name="Kuo A."/>
            <person name="Liang C."/>
            <person name="Lipzen A."/>
            <person name="Lutzoni F."/>
            <person name="Magnuson J."/>
            <person name="Mondo S."/>
            <person name="Nolan M."/>
            <person name="Ohm R."/>
            <person name="Pangilinan J."/>
            <person name="Park H.-J."/>
            <person name="Ramirez L."/>
            <person name="Alfaro M."/>
            <person name="Sun H."/>
            <person name="Tritt A."/>
            <person name="Yoshinaga Y."/>
            <person name="Zwiers L.-H."/>
            <person name="Turgeon B."/>
            <person name="Goodwin S."/>
            <person name="Spatafora J."/>
            <person name="Crous P."/>
            <person name="Grigoriev I."/>
        </authorList>
    </citation>
    <scope>NUCLEOTIDE SEQUENCE</scope>
    <source>
        <strain evidence="4">CBS 130266</strain>
    </source>
</reference>
<evidence type="ECO:0000259" key="3">
    <source>
        <dbReference type="Pfam" id="PF24244"/>
    </source>
</evidence>
<organism evidence="4 5">
    <name type="scientific">Tothia fuscella</name>
    <dbReference type="NCBI Taxonomy" id="1048955"/>
    <lineage>
        <taxon>Eukaryota</taxon>
        <taxon>Fungi</taxon>
        <taxon>Dikarya</taxon>
        <taxon>Ascomycota</taxon>
        <taxon>Pezizomycotina</taxon>
        <taxon>Dothideomycetes</taxon>
        <taxon>Pleosporomycetidae</taxon>
        <taxon>Venturiales</taxon>
        <taxon>Cylindrosympodiaceae</taxon>
        <taxon>Tothia</taxon>
    </lineage>
</organism>
<dbReference type="Pfam" id="PF24244">
    <property type="entry name" value="Iec3-like_M"/>
    <property type="match status" value="1"/>
</dbReference>
<evidence type="ECO:0000313" key="4">
    <source>
        <dbReference type="EMBL" id="KAF2435870.1"/>
    </source>
</evidence>
<evidence type="ECO:0000256" key="1">
    <source>
        <dbReference type="SAM" id="MobiDB-lite"/>
    </source>
</evidence>
<name>A0A9P4P220_9PEZI</name>
<feature type="compositionally biased region" description="Basic and acidic residues" evidence="1">
    <location>
        <begin position="210"/>
        <end position="221"/>
    </location>
</feature>
<feature type="domain" description="INO80 complex subunit 3-like middle region" evidence="3">
    <location>
        <begin position="115"/>
        <end position="214"/>
    </location>
</feature>
<accession>A0A9P4P220</accession>
<feature type="compositionally biased region" description="Basic and acidic residues" evidence="1">
    <location>
        <begin position="253"/>
        <end position="265"/>
    </location>
</feature>
<dbReference type="OrthoDB" id="4095124at2759"/>
<dbReference type="GO" id="GO:0006338">
    <property type="term" value="P:chromatin remodeling"/>
    <property type="evidence" value="ECO:0007669"/>
    <property type="project" value="InterPro"/>
</dbReference>
<evidence type="ECO:0000313" key="5">
    <source>
        <dbReference type="Proteomes" id="UP000800235"/>
    </source>
</evidence>
<feature type="region of interest" description="Disordered" evidence="1">
    <location>
        <begin position="210"/>
        <end position="325"/>
    </location>
</feature>
<dbReference type="AlphaFoldDB" id="A0A9P4P220"/>
<keyword evidence="5" id="KW-1185">Reference proteome</keyword>
<protein>
    <submittedName>
        <fullName evidence="4">Uncharacterized protein</fullName>
    </submittedName>
</protein>
<sequence length="325" mass="36069">MSLQDIVNAPEPAQTFDAVLKETKTPLRSWRKKYRKMKLHFDKVMDESNKLYKDCYKLESLAKRLQEENDQFMEILLDLNESYHIPASYVLGKPDEAIVPSASDIPNLEPDVPRTLSSLLKVPHTRLGPDTKLPDHLLGEHIPGYLTTAHEEEYLSNLDAQIATDDAFDDIHRQLTLPPSRILPSEKELHNSNPMSVLSWLRRHHPETFIQEKEAASERSAPRARGGGGKRSSLATALIANPAAVSVSTPGPKAEHDTADEEHPAVELVGSEQGSGRKGKGRKDDEPYRPKGGSSRPAKRKRDDGETPKGRGGKRAKAQTSTPTS</sequence>
<feature type="domain" description="INO80 complex subunit 3 N-terminal" evidence="2">
    <location>
        <begin position="28"/>
        <end position="88"/>
    </location>
</feature>
<dbReference type="GO" id="GO:0031011">
    <property type="term" value="C:Ino80 complex"/>
    <property type="evidence" value="ECO:0007669"/>
    <property type="project" value="InterPro"/>
</dbReference>
<dbReference type="InterPro" id="IPR055449">
    <property type="entry name" value="Iec3-like_M"/>
</dbReference>
<dbReference type="Pfam" id="PF14612">
    <property type="entry name" value="Ino80_Iec3"/>
    <property type="match status" value="1"/>
</dbReference>
<dbReference type="EMBL" id="MU007012">
    <property type="protein sequence ID" value="KAF2435870.1"/>
    <property type="molecule type" value="Genomic_DNA"/>
</dbReference>
<dbReference type="Proteomes" id="UP000800235">
    <property type="component" value="Unassembled WGS sequence"/>
</dbReference>
<comment type="caution">
    <text evidence="4">The sequence shown here is derived from an EMBL/GenBank/DDBJ whole genome shotgun (WGS) entry which is preliminary data.</text>
</comment>